<dbReference type="PANTHER" id="PTHR42901">
    <property type="entry name" value="ALCOHOL DEHYDROGENASE"/>
    <property type="match status" value="1"/>
</dbReference>
<dbReference type="Proteomes" id="UP000249061">
    <property type="component" value="Unassembled WGS sequence"/>
</dbReference>
<dbReference type="PANTHER" id="PTHR42901:SF1">
    <property type="entry name" value="ALCOHOL DEHYDROGENASE"/>
    <property type="match status" value="1"/>
</dbReference>
<dbReference type="InterPro" id="IPR020904">
    <property type="entry name" value="Sc_DH/Rdtase_CS"/>
</dbReference>
<dbReference type="GO" id="GO:0016491">
    <property type="term" value="F:oxidoreductase activity"/>
    <property type="evidence" value="ECO:0007669"/>
    <property type="project" value="UniProtKB-KW"/>
</dbReference>
<feature type="domain" description="Ketoreductase" evidence="3">
    <location>
        <begin position="6"/>
        <end position="189"/>
    </location>
</feature>
<evidence type="ECO:0000259" key="3">
    <source>
        <dbReference type="SMART" id="SM00822"/>
    </source>
</evidence>
<reference evidence="4 5" key="1">
    <citation type="submission" date="2017-08" db="EMBL/GenBank/DDBJ databases">
        <title>Infants hospitalized years apart are colonized by the same room-sourced microbial strains.</title>
        <authorList>
            <person name="Brooks B."/>
            <person name="Olm M.R."/>
            <person name="Firek B.A."/>
            <person name="Baker R."/>
            <person name="Thomas B.C."/>
            <person name="Morowitz M.J."/>
            <person name="Banfield J.F."/>
        </authorList>
    </citation>
    <scope>NUCLEOTIDE SEQUENCE [LARGE SCALE GENOMIC DNA]</scope>
    <source>
        <strain evidence="4">S2_003_000_R2_14</strain>
    </source>
</reference>
<evidence type="ECO:0000256" key="1">
    <source>
        <dbReference type="ARBA" id="ARBA00006484"/>
    </source>
</evidence>
<dbReference type="SMART" id="SM00822">
    <property type="entry name" value="PKS_KR"/>
    <property type="match status" value="1"/>
</dbReference>
<evidence type="ECO:0000313" key="5">
    <source>
        <dbReference type="Proteomes" id="UP000249061"/>
    </source>
</evidence>
<gene>
    <name evidence="4" type="ORF">DI536_10790</name>
</gene>
<dbReference type="EMBL" id="QFQP01000007">
    <property type="protein sequence ID" value="PZR14530.1"/>
    <property type="molecule type" value="Genomic_DNA"/>
</dbReference>
<protein>
    <recommendedName>
        <fullName evidence="3">Ketoreductase domain-containing protein</fullName>
    </recommendedName>
</protein>
<dbReference type="Gene3D" id="3.40.50.720">
    <property type="entry name" value="NAD(P)-binding Rossmann-like Domain"/>
    <property type="match status" value="1"/>
</dbReference>
<evidence type="ECO:0000256" key="2">
    <source>
        <dbReference type="ARBA" id="ARBA00023002"/>
    </source>
</evidence>
<dbReference type="PROSITE" id="PS00061">
    <property type="entry name" value="ADH_SHORT"/>
    <property type="match status" value="1"/>
</dbReference>
<dbReference type="PRINTS" id="PR00081">
    <property type="entry name" value="GDHRDH"/>
</dbReference>
<dbReference type="AlphaFoldDB" id="A0A2W5TG72"/>
<accession>A0A2W5TG72</accession>
<keyword evidence="2" id="KW-0560">Oxidoreductase</keyword>
<evidence type="ECO:0000313" key="4">
    <source>
        <dbReference type="EMBL" id="PZR14530.1"/>
    </source>
</evidence>
<comment type="caution">
    <text evidence="4">The sequence shown here is derived from an EMBL/GenBank/DDBJ whole genome shotgun (WGS) entry which is preliminary data.</text>
</comment>
<dbReference type="InterPro" id="IPR057326">
    <property type="entry name" value="KR_dom"/>
</dbReference>
<sequence length="269" mass="28973">MNLRGQWVWVTGASSGLGHELAKQLAAQGANLLLTARRADRLEALKAELKGVEVRPLPADMGNMADVERVVAEVKKLPVVAVVLNAGTTHLGRHEELEWANFEKMLQLNVMGTTRVTTELVKHAQENKASLRIMLVTSMAGLMPVPFQAAYSGTKAFLTAFGTALAHELRGTPHDISVTVFAPGGIATEMTAGDNFGTLRGWLAPVGDVAREAMHALLTRPPLYVQGFTNRMGLFFFRFLPRNVVMGQLRSQYAKSLAAAAAAAAAKKS</sequence>
<proteinExistence type="inferred from homology"/>
<name>A0A2W5TG72_9BACT</name>
<dbReference type="Pfam" id="PF00106">
    <property type="entry name" value="adh_short"/>
    <property type="match status" value="1"/>
</dbReference>
<dbReference type="SUPFAM" id="SSF51735">
    <property type="entry name" value="NAD(P)-binding Rossmann-fold domains"/>
    <property type="match status" value="1"/>
</dbReference>
<dbReference type="InterPro" id="IPR036291">
    <property type="entry name" value="NAD(P)-bd_dom_sf"/>
</dbReference>
<dbReference type="InterPro" id="IPR002347">
    <property type="entry name" value="SDR_fam"/>
</dbReference>
<comment type="similarity">
    <text evidence="1">Belongs to the short-chain dehydrogenases/reductases (SDR) family.</text>
</comment>
<organism evidence="4 5">
    <name type="scientific">Archangium gephyra</name>
    <dbReference type="NCBI Taxonomy" id="48"/>
    <lineage>
        <taxon>Bacteria</taxon>
        <taxon>Pseudomonadati</taxon>
        <taxon>Myxococcota</taxon>
        <taxon>Myxococcia</taxon>
        <taxon>Myxococcales</taxon>
        <taxon>Cystobacterineae</taxon>
        <taxon>Archangiaceae</taxon>
        <taxon>Archangium</taxon>
    </lineage>
</organism>